<dbReference type="Gene3D" id="3.30.450.270">
    <property type="match status" value="1"/>
</dbReference>
<evidence type="ECO:0000256" key="10">
    <source>
        <dbReference type="ARBA" id="ARBA00023170"/>
    </source>
</evidence>
<feature type="domain" description="Histidine kinase" evidence="13">
    <location>
        <begin position="530"/>
        <end position="743"/>
    </location>
</feature>
<dbReference type="Gene3D" id="3.30.450.20">
    <property type="entry name" value="PAS domain"/>
    <property type="match status" value="1"/>
</dbReference>
<dbReference type="InterPro" id="IPR029016">
    <property type="entry name" value="GAF-like_dom_sf"/>
</dbReference>
<proteinExistence type="inferred from homology"/>
<dbReference type="InterPro" id="IPR013654">
    <property type="entry name" value="PAS_2"/>
</dbReference>
<dbReference type="InterPro" id="IPR035965">
    <property type="entry name" value="PAS-like_dom_sf"/>
</dbReference>
<dbReference type="GO" id="GO:0030295">
    <property type="term" value="F:protein kinase activator activity"/>
    <property type="evidence" value="ECO:0007669"/>
    <property type="project" value="TreeGrafter"/>
</dbReference>
<dbReference type="Pfam" id="PF02518">
    <property type="entry name" value="HATPase_c"/>
    <property type="match status" value="1"/>
</dbReference>
<dbReference type="Gene3D" id="3.30.565.10">
    <property type="entry name" value="Histidine kinase-like ATPase, C-terminal domain"/>
    <property type="match status" value="1"/>
</dbReference>
<organism evidence="14 15">
    <name type="scientific">Ilyomonas limi</name>
    <dbReference type="NCBI Taxonomy" id="2575867"/>
    <lineage>
        <taxon>Bacteria</taxon>
        <taxon>Pseudomonadati</taxon>
        <taxon>Bacteroidota</taxon>
        <taxon>Chitinophagia</taxon>
        <taxon>Chitinophagales</taxon>
        <taxon>Chitinophagaceae</taxon>
        <taxon>Ilyomonas</taxon>
    </lineage>
</organism>
<dbReference type="SUPFAM" id="SSF55874">
    <property type="entry name" value="ATPase domain of HSP90 chaperone/DNA topoisomerase II/histidine kinase"/>
    <property type="match status" value="1"/>
</dbReference>
<reference evidence="14 15" key="1">
    <citation type="submission" date="2019-05" db="EMBL/GenBank/DDBJ databases">
        <title>Panacibacter sp. strain 17mud1-8 Genome sequencing and assembly.</title>
        <authorList>
            <person name="Chhetri G."/>
        </authorList>
    </citation>
    <scope>NUCLEOTIDE SEQUENCE [LARGE SCALE GENOMIC DNA]</scope>
    <source>
        <strain evidence="14 15">17mud1-8</strain>
    </source>
</reference>
<evidence type="ECO:0000256" key="4">
    <source>
        <dbReference type="ARBA" id="ARBA00022543"/>
    </source>
</evidence>
<comment type="similarity">
    <text evidence="2">In the N-terminal section; belongs to the phytochrome family.</text>
</comment>
<dbReference type="InterPro" id="IPR043150">
    <property type="entry name" value="Phytochrome_PHY_sf"/>
</dbReference>
<dbReference type="SMART" id="SM00065">
    <property type="entry name" value="GAF"/>
    <property type="match status" value="1"/>
</dbReference>
<feature type="coiled-coil region" evidence="11">
    <location>
        <begin position="503"/>
        <end position="530"/>
    </location>
</feature>
<dbReference type="GO" id="GO:0009584">
    <property type="term" value="P:detection of visible light"/>
    <property type="evidence" value="ECO:0007669"/>
    <property type="project" value="InterPro"/>
</dbReference>
<evidence type="ECO:0000256" key="8">
    <source>
        <dbReference type="ARBA" id="ARBA00022777"/>
    </source>
</evidence>
<dbReference type="InterPro" id="IPR013515">
    <property type="entry name" value="Phytochrome_cen-reg"/>
</dbReference>
<dbReference type="PANTHER" id="PTHR42878">
    <property type="entry name" value="TWO-COMPONENT HISTIDINE KINASE"/>
    <property type="match status" value="1"/>
</dbReference>
<comment type="caution">
    <text evidence="14">The sequence shown here is derived from an EMBL/GenBank/DDBJ whole genome shotgun (WGS) entry which is preliminary data.</text>
</comment>
<comment type="catalytic activity">
    <reaction evidence="1">
        <text>ATP + protein L-histidine = ADP + protein N-phospho-L-histidine.</text>
        <dbReference type="EC" id="2.7.13.3"/>
    </reaction>
</comment>
<dbReference type="PRINTS" id="PR01033">
    <property type="entry name" value="PHYTOCHROME"/>
</dbReference>
<name>A0A4U3L585_9BACT</name>
<dbReference type="FunFam" id="3.30.565.10:FF:000006">
    <property type="entry name" value="Sensor histidine kinase WalK"/>
    <property type="match status" value="1"/>
</dbReference>
<dbReference type="Proteomes" id="UP000305848">
    <property type="component" value="Unassembled WGS sequence"/>
</dbReference>
<dbReference type="EMBL" id="SZQL01000006">
    <property type="protein sequence ID" value="TKK68846.1"/>
    <property type="molecule type" value="Genomic_DNA"/>
</dbReference>
<evidence type="ECO:0000256" key="6">
    <source>
        <dbReference type="ARBA" id="ARBA00022606"/>
    </source>
</evidence>
<feature type="domain" description="Phytochrome chromophore attachment site" evidence="12">
    <location>
        <begin position="146"/>
        <end position="304"/>
    </location>
</feature>
<dbReference type="PROSITE" id="PS50109">
    <property type="entry name" value="HIS_KIN"/>
    <property type="match status" value="1"/>
</dbReference>
<evidence type="ECO:0000259" key="12">
    <source>
        <dbReference type="PROSITE" id="PS50046"/>
    </source>
</evidence>
<keyword evidence="15" id="KW-1185">Reference proteome</keyword>
<dbReference type="GO" id="GO:0009881">
    <property type="term" value="F:photoreceptor activity"/>
    <property type="evidence" value="ECO:0007669"/>
    <property type="project" value="UniProtKB-KW"/>
</dbReference>
<dbReference type="InterPro" id="IPR003018">
    <property type="entry name" value="GAF"/>
</dbReference>
<evidence type="ECO:0000259" key="13">
    <source>
        <dbReference type="PROSITE" id="PS50109"/>
    </source>
</evidence>
<evidence type="ECO:0000256" key="9">
    <source>
        <dbReference type="ARBA" id="ARBA00022991"/>
    </source>
</evidence>
<dbReference type="Pfam" id="PF00512">
    <property type="entry name" value="HisKA"/>
    <property type="match status" value="1"/>
</dbReference>
<evidence type="ECO:0000256" key="2">
    <source>
        <dbReference type="ARBA" id="ARBA00006402"/>
    </source>
</evidence>
<sequence length="744" mass="84277">MKNPVVDITNCDREPIHVPGQIQGHGYLVAVDKSNFTIQYISENLLQKVALGATALLDKTLEEFLQKSNIQLQAISLSQLLNYASATSFEGINPVAVEIDGAPYYLIAHEYNNYLIIEFESRKSNAETALQHYISASLSKILDGKTLRNVLQNAAEQVKTIIYYDRVMIYKFWEDGHGEVIAEAKNEDVEPFLGLHYPASDIPRQARELYKKNLTRIISDVNMPTSYIIAMNDVAAAYPLDLTLSTLRAVSPIHIQYLKNMGVTASFSVSLIAHGELWGLISCHNYTPKFIDFKAREGARLIGQILSASLEYRDDEESKEYSKMYRQSAEDLIRQMTKDWDVVSAFTKQPQLLTGITSAHGAALVFENNTYKTGTTPTDAQIAEIINWLQAQNSSQIFHTDSLCKYYKPAKAFADVASGLLACTLSKEMGEYILWFKGERIKTVNWAGNPGKNIEQDDTGNIIISPRRSFDLWSQQVENTSEQWSKSEISTVMKLREDIAYVINQKANQIRQLNERLKEAYEELDTFSFTISHDLKTPITSIKNYTEIILEENKSLNEDTIDILHRIIRSADKMHLLIKEVLAYSRISRKELVRTSLDMRSLIKEIVNELTVAYKTDNTNVVIKNTPNLRADKTMITQVFTNVIGNALKYSSKSPHPMVVIDAEMQGSETVYKIQDNGVGIDVQYGNQVYEIFKRMNNVQQFEGTGVGLSIVKRIMEKHNGKVWYESELGKGTIFYLSFINTAI</sequence>
<accession>A0A4U3L585</accession>
<evidence type="ECO:0000256" key="11">
    <source>
        <dbReference type="SAM" id="Coils"/>
    </source>
</evidence>
<dbReference type="PANTHER" id="PTHR42878:SF15">
    <property type="entry name" value="BACTERIOPHYTOCHROME"/>
    <property type="match status" value="1"/>
</dbReference>
<dbReference type="Gene3D" id="3.30.450.40">
    <property type="match status" value="1"/>
</dbReference>
<keyword evidence="9" id="KW-0157">Chromophore</keyword>
<dbReference type="SUPFAM" id="SSF55785">
    <property type="entry name" value="PYP-like sensor domain (PAS domain)"/>
    <property type="match status" value="1"/>
</dbReference>
<dbReference type="Pfam" id="PF08446">
    <property type="entry name" value="PAS_2"/>
    <property type="match status" value="1"/>
</dbReference>
<dbReference type="InterPro" id="IPR036097">
    <property type="entry name" value="HisK_dim/P_sf"/>
</dbReference>
<protein>
    <recommendedName>
        <fullName evidence="3">histidine kinase</fullName>
        <ecNumber evidence="3">2.7.13.3</ecNumber>
    </recommendedName>
</protein>
<dbReference type="PROSITE" id="PS50046">
    <property type="entry name" value="PHYTOCHROME_2"/>
    <property type="match status" value="1"/>
</dbReference>
<dbReference type="SUPFAM" id="SSF47384">
    <property type="entry name" value="Homodimeric domain of signal transducing histidine kinase"/>
    <property type="match status" value="1"/>
</dbReference>
<dbReference type="InterPro" id="IPR003594">
    <property type="entry name" value="HATPase_dom"/>
</dbReference>
<dbReference type="AlphaFoldDB" id="A0A4U3L585"/>
<keyword evidence="6" id="KW-0716">Sensory transduction</keyword>
<evidence type="ECO:0000256" key="1">
    <source>
        <dbReference type="ARBA" id="ARBA00000085"/>
    </source>
</evidence>
<dbReference type="InterPro" id="IPR016132">
    <property type="entry name" value="Phyto_chromo_attachment"/>
</dbReference>
<dbReference type="GO" id="GO:0000156">
    <property type="term" value="F:phosphorelay response regulator activity"/>
    <property type="evidence" value="ECO:0007669"/>
    <property type="project" value="TreeGrafter"/>
</dbReference>
<dbReference type="InterPro" id="IPR003661">
    <property type="entry name" value="HisK_dim/P_dom"/>
</dbReference>
<gene>
    <name evidence="14" type="ORF">FC093_09115</name>
</gene>
<dbReference type="InterPro" id="IPR001294">
    <property type="entry name" value="Phytochrome"/>
</dbReference>
<keyword evidence="10" id="KW-0675">Receptor</keyword>
<dbReference type="InterPro" id="IPR050351">
    <property type="entry name" value="BphY/WalK/GraS-like"/>
</dbReference>
<evidence type="ECO:0000313" key="15">
    <source>
        <dbReference type="Proteomes" id="UP000305848"/>
    </source>
</evidence>
<dbReference type="Gene3D" id="1.10.287.130">
    <property type="match status" value="1"/>
</dbReference>
<dbReference type="GO" id="GO:0006355">
    <property type="term" value="P:regulation of DNA-templated transcription"/>
    <property type="evidence" value="ECO:0007669"/>
    <property type="project" value="InterPro"/>
</dbReference>
<keyword evidence="5" id="KW-0597">Phosphoprotein</keyword>
<dbReference type="SMART" id="SM00388">
    <property type="entry name" value="HisKA"/>
    <property type="match status" value="1"/>
</dbReference>
<keyword evidence="7" id="KW-0808">Transferase</keyword>
<dbReference type="OrthoDB" id="9766459at2"/>
<dbReference type="RefSeq" id="WP_137261467.1">
    <property type="nucleotide sequence ID" value="NZ_SZQL01000006.1"/>
</dbReference>
<evidence type="ECO:0000256" key="7">
    <source>
        <dbReference type="ARBA" id="ARBA00022679"/>
    </source>
</evidence>
<keyword evidence="4" id="KW-0600">Photoreceptor protein</keyword>
<dbReference type="CDD" id="cd00082">
    <property type="entry name" value="HisKA"/>
    <property type="match status" value="1"/>
</dbReference>
<dbReference type="SUPFAM" id="SSF55781">
    <property type="entry name" value="GAF domain-like"/>
    <property type="match status" value="2"/>
</dbReference>
<dbReference type="SMART" id="SM00387">
    <property type="entry name" value="HATPase_c"/>
    <property type="match status" value="1"/>
</dbReference>
<keyword evidence="8" id="KW-0418">Kinase</keyword>
<keyword evidence="11" id="KW-0175">Coiled coil</keyword>
<dbReference type="GO" id="GO:0007234">
    <property type="term" value="P:osmosensory signaling via phosphorelay pathway"/>
    <property type="evidence" value="ECO:0007669"/>
    <property type="project" value="TreeGrafter"/>
</dbReference>
<evidence type="ECO:0000256" key="5">
    <source>
        <dbReference type="ARBA" id="ARBA00022553"/>
    </source>
</evidence>
<dbReference type="EC" id="2.7.13.3" evidence="3"/>
<evidence type="ECO:0000256" key="3">
    <source>
        <dbReference type="ARBA" id="ARBA00012438"/>
    </source>
</evidence>
<dbReference type="InterPro" id="IPR036890">
    <property type="entry name" value="HATPase_C_sf"/>
</dbReference>
<dbReference type="Pfam" id="PF00360">
    <property type="entry name" value="PHY"/>
    <property type="match status" value="1"/>
</dbReference>
<dbReference type="Pfam" id="PF01590">
    <property type="entry name" value="GAF"/>
    <property type="match status" value="1"/>
</dbReference>
<dbReference type="GO" id="GO:0000155">
    <property type="term" value="F:phosphorelay sensor kinase activity"/>
    <property type="evidence" value="ECO:0007669"/>
    <property type="project" value="InterPro"/>
</dbReference>
<evidence type="ECO:0000313" key="14">
    <source>
        <dbReference type="EMBL" id="TKK68846.1"/>
    </source>
</evidence>
<dbReference type="InterPro" id="IPR005467">
    <property type="entry name" value="His_kinase_dom"/>
</dbReference>